<comment type="caution">
    <text evidence="5">The sequence shown here is derived from an EMBL/GenBank/DDBJ whole genome shotgun (WGS) entry which is preliminary data.</text>
</comment>
<dbReference type="NCBIfam" id="TIGR02919">
    <property type="entry name" value="accessory Sec system glycosylation chaperone GtfB"/>
    <property type="match status" value="1"/>
</dbReference>
<dbReference type="HAMAP" id="MF_01473">
    <property type="entry name" value="GtfB"/>
    <property type="match status" value="1"/>
</dbReference>
<evidence type="ECO:0000256" key="2">
    <source>
        <dbReference type="ARBA" id="ARBA00022475"/>
    </source>
</evidence>
<protein>
    <recommendedName>
        <fullName evidence="4">UDP-N-acetylglucosamine--peptide N-acetylglucosaminyltransferase stabilizing protein GtfB</fullName>
    </recommendedName>
    <alternativeName>
        <fullName evidence="4">Glycosyltransferase stabilizing protein GtfB</fullName>
    </alternativeName>
</protein>
<evidence type="ECO:0000256" key="4">
    <source>
        <dbReference type="HAMAP-Rule" id="MF_01473"/>
    </source>
</evidence>
<comment type="subunit">
    <text evidence="4">Forms a heterotetramer with 2 subunits each of GtfA and GtfB. Part of the accessory SecA2/SecY2 protein translocation apparatus.</text>
</comment>
<comment type="pathway">
    <text evidence="1 4">Protein modification; protein glycosylation.</text>
</comment>
<comment type="subcellular location">
    <subcellularLocation>
        <location evidence="4">Cell membrane</location>
        <topology evidence="4">Peripheral membrane protein</topology>
    </subcellularLocation>
</comment>
<keyword evidence="2 4" id="KW-1003">Cell membrane</keyword>
<dbReference type="InterPro" id="IPR014268">
    <property type="entry name" value="GtfB"/>
</dbReference>
<sequence>MITLFEDFSLESAALYQSLKLAGNETPTIVMEDDGFLPDDIITPYQYFAKYQPTPQDKPKYFNAVPIPKFWEIEGNNESASVNDNGKTRARIQYKRNFMSRIVQNVEWLSEDGKVRAIDHYTKHGIKYAQTVKDSTEKSIFKLYFDQSGHIIIYENYVTGNITLTWNDKEQIFNNKHEFVAYFIDQLEVDASKIIFNSLARPLMVIYNRKQPTQGYLFWQEHVQNELPGNMKTILASQGEREFKVVVPNPIEHARITTMADKAARHKVVKSGYLYQYHRKNQYSKQVMNVTNSDQLPNIERIVEQSPDYTFHIAAITEMSSVLMGLGKYRNVKLYPSAEMKAIRRLYEIADVYLDINRGNEILNAVRSAYDYDMLIMGYREIAHNKSFTSSELLFGETEVDKLIQHIHLTKKEKEQLLKKQKAQANEIDKQRFNEALDII</sequence>
<dbReference type="AlphaFoldDB" id="A0A2G5NU68"/>
<keyword evidence="3 4" id="KW-0472">Membrane</keyword>
<evidence type="ECO:0000313" key="6">
    <source>
        <dbReference type="Proteomes" id="UP000229523"/>
    </source>
</evidence>
<proteinExistence type="inferred from homology"/>
<keyword evidence="6" id="KW-1185">Reference proteome</keyword>
<evidence type="ECO:0000313" key="5">
    <source>
        <dbReference type="EMBL" id="RAI78914.1"/>
    </source>
</evidence>
<comment type="function">
    <text evidence="4">Required for polymorphic O-glycosylation of the serine-rich repeat protein in this bacteria. A stabilizing protein that is part of the accessory SecA2/SecY2 system specifically required to export serine-rich repeat cell wall proteins usually encoded upstream in the same operon. The GtfA-GtfB complex adds GlcNAc from UDP-GlcNAc to the substrate protein, attaching the first sugar residue. Stabilizes the glycosylation activity of GtfA. Has no N-acetylglucosaminyl transferase activity on its own.</text>
</comment>
<dbReference type="UniPathway" id="UPA00378"/>
<accession>A0A2G5NU68</accession>
<evidence type="ECO:0000256" key="1">
    <source>
        <dbReference type="ARBA" id="ARBA00004922"/>
    </source>
</evidence>
<reference evidence="5 6" key="1">
    <citation type="journal article" date="2018" name="Front. Microbiol.">
        <title>Description and Comparative Genomics of Macrococcus caseolyticus subsp. hominis subsp. nov., Macrococcus goetzii sp. nov., Macrococcus epidermidis sp. nov., and Macrococcus bohemicus sp. nov., Novel Macrococci From Human Clinical Material With Virulence Potential and Suspected Uptake of Foreign DNA by Natural Transformation.</title>
        <authorList>
            <person name="Maslanova I."/>
            <person name="Wertheimer Z."/>
            <person name="Sedlacek I."/>
            <person name="Svec P."/>
            <person name="Indrakova A."/>
            <person name="Kovarovic V."/>
            <person name="Schumann P."/>
            <person name="Sproer C."/>
            <person name="Kralova S."/>
            <person name="Sedo O."/>
            <person name="Kristofova L."/>
            <person name="Vrbovska V."/>
            <person name="Fuzik T."/>
            <person name="Petras P."/>
            <person name="Zdrahal Z."/>
            <person name="Ruzickova V."/>
            <person name="Doskar J."/>
            <person name="Pantucek R."/>
        </authorList>
    </citation>
    <scope>NUCLEOTIDE SEQUENCE [LARGE SCALE GENOMIC DNA]</scope>
    <source>
        <strain evidence="5 6">CCM 4927</strain>
    </source>
</reference>
<dbReference type="RefSeq" id="WP_099577376.1">
    <property type="nucleotide sequence ID" value="NZ_MJBI02000014.1"/>
</dbReference>
<evidence type="ECO:0000256" key="3">
    <source>
        <dbReference type="ARBA" id="ARBA00023136"/>
    </source>
</evidence>
<dbReference type="Proteomes" id="UP000229523">
    <property type="component" value="Unassembled WGS sequence"/>
</dbReference>
<dbReference type="GO" id="GO:0005886">
    <property type="term" value="C:plasma membrane"/>
    <property type="evidence" value="ECO:0007669"/>
    <property type="project" value="UniProtKB-SubCell"/>
</dbReference>
<organism evidence="5 6">
    <name type="scientific">Macrococcoides goetzii</name>
    <dbReference type="NCBI Taxonomy" id="1891097"/>
    <lineage>
        <taxon>Bacteria</taxon>
        <taxon>Bacillati</taxon>
        <taxon>Bacillota</taxon>
        <taxon>Bacilli</taxon>
        <taxon>Bacillales</taxon>
        <taxon>Staphylococcaceae</taxon>
        <taxon>Macrococcoides</taxon>
    </lineage>
</organism>
<name>A0A2G5NU68_9STAP</name>
<comment type="similarity">
    <text evidence="4">Belongs to the GtfB family.</text>
</comment>
<dbReference type="EMBL" id="MJBI02000014">
    <property type="protein sequence ID" value="RAI78914.1"/>
    <property type="molecule type" value="Genomic_DNA"/>
</dbReference>
<dbReference type="GO" id="GO:0017122">
    <property type="term" value="C:protein N-acetylglucosaminyltransferase complex"/>
    <property type="evidence" value="ECO:0007669"/>
    <property type="project" value="UniProtKB-UniRule"/>
</dbReference>
<gene>
    <name evidence="4 5" type="primary">gtfB</name>
    <name evidence="5" type="ORF">BFS35_013265</name>
</gene>
<dbReference type="GO" id="GO:0031647">
    <property type="term" value="P:regulation of protein stability"/>
    <property type="evidence" value="ECO:0007669"/>
    <property type="project" value="UniProtKB-UniRule"/>
</dbReference>